<dbReference type="HOGENOM" id="CLU_163140_9_2_12"/>
<dbReference type="Pfam" id="PF10047">
    <property type="entry name" value="DUF2281"/>
    <property type="match status" value="1"/>
</dbReference>
<dbReference type="Proteomes" id="UP000014605">
    <property type="component" value="Unassembled WGS sequence"/>
</dbReference>
<gene>
    <name evidence="2" type="ORF">HMPREF1222_01586</name>
</gene>
<evidence type="ECO:0000313" key="3">
    <source>
        <dbReference type="Proteomes" id="UP000014605"/>
    </source>
</evidence>
<name>S3LBF3_9SPIR</name>
<accession>S3LBF3</accession>
<dbReference type="PATRIC" id="fig|1125702.3.peg.1636"/>
<protein>
    <recommendedName>
        <fullName evidence="1">DUF2281 domain-containing protein</fullName>
    </recommendedName>
</protein>
<organism evidence="2 3">
    <name type="scientific">Treponema vincentii F0403</name>
    <dbReference type="NCBI Taxonomy" id="1125702"/>
    <lineage>
        <taxon>Bacteria</taxon>
        <taxon>Pseudomonadati</taxon>
        <taxon>Spirochaetota</taxon>
        <taxon>Spirochaetia</taxon>
        <taxon>Spirochaetales</taxon>
        <taxon>Treponemataceae</taxon>
        <taxon>Treponema</taxon>
    </lineage>
</organism>
<dbReference type="InterPro" id="IPR018739">
    <property type="entry name" value="DUF2281"/>
</dbReference>
<sequence>MPYTVLEKEIATLPHAAISEVVDFIRLIKLKFPEEDAVSEKKSLFGVWKNEPFYMSPDFDEPLEYFVGIIQ</sequence>
<keyword evidence="3" id="KW-1185">Reference proteome</keyword>
<proteinExistence type="predicted"/>
<dbReference type="EMBL" id="ATFC01000008">
    <property type="protein sequence ID" value="EPF47005.1"/>
    <property type="molecule type" value="Genomic_DNA"/>
</dbReference>
<evidence type="ECO:0000313" key="2">
    <source>
        <dbReference type="EMBL" id="EPF47005.1"/>
    </source>
</evidence>
<evidence type="ECO:0000259" key="1">
    <source>
        <dbReference type="Pfam" id="PF10047"/>
    </source>
</evidence>
<reference evidence="2 3" key="1">
    <citation type="submission" date="2013-04" db="EMBL/GenBank/DDBJ databases">
        <title>The Genome Sequence of Treponema vincentii F0403.</title>
        <authorList>
            <consortium name="The Broad Institute Genomics Platform"/>
            <person name="Earl A."/>
            <person name="Ward D."/>
            <person name="Feldgarden M."/>
            <person name="Gevers D."/>
            <person name="Leonetti C."/>
            <person name="Izard J."/>
            <person name="Walker B."/>
            <person name="Young S."/>
            <person name="Zeng Q."/>
            <person name="Gargeya S."/>
            <person name="Fitzgerald M."/>
            <person name="Haas B."/>
            <person name="Abouelleil A."/>
            <person name="Allen A.W."/>
            <person name="Alvarado L."/>
            <person name="Arachchi H.M."/>
            <person name="Berlin A.M."/>
            <person name="Chapman S.B."/>
            <person name="Gainer-Dewar J."/>
            <person name="Goldberg J."/>
            <person name="Griggs A."/>
            <person name="Gujja S."/>
            <person name="Hansen M."/>
            <person name="Howarth C."/>
            <person name="Imamovic A."/>
            <person name="Ireland A."/>
            <person name="Larimer J."/>
            <person name="McCowan C."/>
            <person name="Murphy C."/>
            <person name="Pearson M."/>
            <person name="Poon T.W."/>
            <person name="Priest M."/>
            <person name="Roberts A."/>
            <person name="Saif S."/>
            <person name="Shea T."/>
            <person name="Sisk P."/>
            <person name="Sykes S."/>
            <person name="Wortman J."/>
            <person name="Nusbaum C."/>
            <person name="Birren B."/>
        </authorList>
    </citation>
    <scope>NUCLEOTIDE SEQUENCE [LARGE SCALE GENOMIC DNA]</scope>
    <source>
        <strain evidence="2 3">F0403</strain>
    </source>
</reference>
<dbReference type="AlphaFoldDB" id="S3LBF3"/>
<comment type="caution">
    <text evidence="2">The sequence shown here is derived from an EMBL/GenBank/DDBJ whole genome shotgun (WGS) entry which is preliminary data.</text>
</comment>
<dbReference type="GeneID" id="301461728"/>
<dbReference type="RefSeq" id="WP_016518960.1">
    <property type="nucleotide sequence ID" value="NZ_KE332512.1"/>
</dbReference>
<feature type="domain" description="DUF2281" evidence="1">
    <location>
        <begin position="6"/>
        <end position="66"/>
    </location>
</feature>